<dbReference type="EMBL" id="MU003830">
    <property type="protein sequence ID" value="KAF2718088.1"/>
    <property type="molecule type" value="Genomic_DNA"/>
</dbReference>
<evidence type="ECO:0000313" key="3">
    <source>
        <dbReference type="Proteomes" id="UP000799441"/>
    </source>
</evidence>
<evidence type="ECO:0000259" key="1">
    <source>
        <dbReference type="Pfam" id="PF01261"/>
    </source>
</evidence>
<comment type="caution">
    <text evidence="2">The sequence shown here is derived from an EMBL/GenBank/DDBJ whole genome shotgun (WGS) entry which is preliminary data.</text>
</comment>
<dbReference type="PANTHER" id="PTHR12110:SF21">
    <property type="entry name" value="XYLOSE ISOMERASE-LIKE TIM BARREL DOMAIN-CONTAINING PROTEIN"/>
    <property type="match status" value="1"/>
</dbReference>
<dbReference type="InterPro" id="IPR013022">
    <property type="entry name" value="Xyl_isomerase-like_TIM-brl"/>
</dbReference>
<keyword evidence="3" id="KW-1185">Reference proteome</keyword>
<reference evidence="2" key="1">
    <citation type="journal article" date="2020" name="Stud. Mycol.">
        <title>101 Dothideomycetes genomes: a test case for predicting lifestyles and emergence of pathogens.</title>
        <authorList>
            <person name="Haridas S."/>
            <person name="Albert R."/>
            <person name="Binder M."/>
            <person name="Bloem J."/>
            <person name="Labutti K."/>
            <person name="Salamov A."/>
            <person name="Andreopoulos B."/>
            <person name="Baker S."/>
            <person name="Barry K."/>
            <person name="Bills G."/>
            <person name="Bluhm B."/>
            <person name="Cannon C."/>
            <person name="Castanera R."/>
            <person name="Culley D."/>
            <person name="Daum C."/>
            <person name="Ezra D."/>
            <person name="Gonzalez J."/>
            <person name="Henrissat B."/>
            <person name="Kuo A."/>
            <person name="Liang C."/>
            <person name="Lipzen A."/>
            <person name="Lutzoni F."/>
            <person name="Magnuson J."/>
            <person name="Mondo S."/>
            <person name="Nolan M."/>
            <person name="Ohm R."/>
            <person name="Pangilinan J."/>
            <person name="Park H.-J."/>
            <person name="Ramirez L."/>
            <person name="Alfaro M."/>
            <person name="Sun H."/>
            <person name="Tritt A."/>
            <person name="Yoshinaga Y."/>
            <person name="Zwiers L.-H."/>
            <person name="Turgeon B."/>
            <person name="Goodwin S."/>
            <person name="Spatafora J."/>
            <person name="Crous P."/>
            <person name="Grigoriev I."/>
        </authorList>
    </citation>
    <scope>NUCLEOTIDE SEQUENCE</scope>
    <source>
        <strain evidence="2">CBS 116435</strain>
    </source>
</reference>
<dbReference type="Proteomes" id="UP000799441">
    <property type="component" value="Unassembled WGS sequence"/>
</dbReference>
<dbReference type="Pfam" id="PF01261">
    <property type="entry name" value="AP_endonuc_2"/>
    <property type="match status" value="1"/>
</dbReference>
<dbReference type="InterPro" id="IPR036237">
    <property type="entry name" value="Xyl_isomerase-like_sf"/>
</dbReference>
<organism evidence="2 3">
    <name type="scientific">Polychaeton citri CBS 116435</name>
    <dbReference type="NCBI Taxonomy" id="1314669"/>
    <lineage>
        <taxon>Eukaryota</taxon>
        <taxon>Fungi</taxon>
        <taxon>Dikarya</taxon>
        <taxon>Ascomycota</taxon>
        <taxon>Pezizomycotina</taxon>
        <taxon>Dothideomycetes</taxon>
        <taxon>Dothideomycetidae</taxon>
        <taxon>Capnodiales</taxon>
        <taxon>Capnodiaceae</taxon>
        <taxon>Polychaeton</taxon>
    </lineage>
</organism>
<name>A0A9P4Q2C6_9PEZI</name>
<dbReference type="AlphaFoldDB" id="A0A9P4Q2C6"/>
<dbReference type="GO" id="GO:0016853">
    <property type="term" value="F:isomerase activity"/>
    <property type="evidence" value="ECO:0007669"/>
    <property type="project" value="UniProtKB-KW"/>
</dbReference>
<sequence length="307" mass="32922">MQLAQHTWMRPEPLAATLSRAKKLGYTSIELAGEPSQYPVASTLAQLKEHDMTCWGAVTIMSPGRDLIHPEPATRAAGVAYALGVVELSAALGGKIVTVVPSTVGKTRPLAGAEDEWSWAVEGLRSIAQAAAAKGLKVALEPLNRFETYFVNRVGQAVALIDAVGEANVGIAFDPFHLWMEEPDVYASVEACGRTADGKTRIFDVHLGDSNRLAPGSGAIDWPRLVGKLKEVGYEGALAMEAMPPVDRSPLGGKEGVWAQLETDPEVLEEVDPGMLQFLYDHASGVLTDEYYTALLKQTADVIVPLM</sequence>
<keyword evidence="2" id="KW-0413">Isomerase</keyword>
<accession>A0A9P4Q2C6</accession>
<dbReference type="InterPro" id="IPR050312">
    <property type="entry name" value="IolE/XylAMocC-like"/>
</dbReference>
<feature type="domain" description="Xylose isomerase-like TIM barrel" evidence="1">
    <location>
        <begin position="19"/>
        <end position="243"/>
    </location>
</feature>
<dbReference type="SUPFAM" id="SSF51658">
    <property type="entry name" value="Xylose isomerase-like"/>
    <property type="match status" value="1"/>
</dbReference>
<dbReference type="PANTHER" id="PTHR12110">
    <property type="entry name" value="HYDROXYPYRUVATE ISOMERASE"/>
    <property type="match status" value="1"/>
</dbReference>
<evidence type="ECO:0000313" key="2">
    <source>
        <dbReference type="EMBL" id="KAF2718088.1"/>
    </source>
</evidence>
<dbReference type="OrthoDB" id="4214675at2759"/>
<protein>
    <submittedName>
        <fullName evidence="2">Xylose isomerase-like protein</fullName>
    </submittedName>
</protein>
<dbReference type="Gene3D" id="3.20.20.150">
    <property type="entry name" value="Divalent-metal-dependent TIM barrel enzymes"/>
    <property type="match status" value="1"/>
</dbReference>
<proteinExistence type="predicted"/>
<gene>
    <name evidence="2" type="ORF">K431DRAFT_322648</name>
</gene>